<feature type="transmembrane region" description="Helical" evidence="1">
    <location>
        <begin position="145"/>
        <end position="162"/>
    </location>
</feature>
<evidence type="ECO:0000259" key="2">
    <source>
        <dbReference type="Pfam" id="PF08937"/>
    </source>
</evidence>
<organism evidence="3 4">
    <name type="scientific">Salibacterium halotolerans</name>
    <dbReference type="NCBI Taxonomy" id="1884432"/>
    <lineage>
        <taxon>Bacteria</taxon>
        <taxon>Bacillati</taxon>
        <taxon>Bacillota</taxon>
        <taxon>Bacilli</taxon>
        <taxon>Bacillales</taxon>
        <taxon>Bacillaceae</taxon>
    </lineage>
</organism>
<evidence type="ECO:0000313" key="4">
    <source>
        <dbReference type="Proteomes" id="UP000198892"/>
    </source>
</evidence>
<evidence type="ECO:0000313" key="3">
    <source>
        <dbReference type="EMBL" id="SFP37102.1"/>
    </source>
</evidence>
<dbReference type="OrthoDB" id="2048536at2"/>
<evidence type="ECO:0000256" key="1">
    <source>
        <dbReference type="SAM" id="Phobius"/>
    </source>
</evidence>
<protein>
    <recommendedName>
        <fullName evidence="2">Thoeris protein ThsB TIR-like domain-containing protein</fullName>
    </recommendedName>
</protein>
<proteinExistence type="predicted"/>
<dbReference type="SUPFAM" id="SSF52206">
    <property type="entry name" value="Hypothetical protein MTH538"/>
    <property type="match status" value="1"/>
</dbReference>
<dbReference type="InterPro" id="IPR036490">
    <property type="entry name" value="ThsB_TIR-like_sf"/>
</dbReference>
<dbReference type="Gene3D" id="3.40.50.9200">
    <property type="entry name" value="Hypothetical protein MTH538"/>
    <property type="match status" value="1"/>
</dbReference>
<dbReference type="Proteomes" id="UP000198892">
    <property type="component" value="Unassembled WGS sequence"/>
</dbReference>
<name>A0A1I5PSN1_9BACI</name>
<dbReference type="Pfam" id="PF08937">
    <property type="entry name" value="ThsB_TIR"/>
    <property type="match status" value="1"/>
</dbReference>
<dbReference type="InterPro" id="IPR056918">
    <property type="entry name" value="8xMP"/>
</dbReference>
<dbReference type="AlphaFoldDB" id="A0A1I5PSN1"/>
<dbReference type="RefSeq" id="WP_093335864.1">
    <property type="nucleotide sequence ID" value="NZ_FOXD01000004.1"/>
</dbReference>
<accession>A0A1I5PSN1</accession>
<keyword evidence="1" id="KW-0472">Membrane</keyword>
<dbReference type="STRING" id="1884432.SAMN05518683_104217"/>
<dbReference type="InterPro" id="IPR015032">
    <property type="entry name" value="ThsB__TIR-like_domain"/>
</dbReference>
<feature type="transmembrane region" description="Helical" evidence="1">
    <location>
        <begin position="174"/>
        <end position="193"/>
    </location>
</feature>
<dbReference type="EMBL" id="FOXD01000004">
    <property type="protein sequence ID" value="SFP37102.1"/>
    <property type="molecule type" value="Genomic_DNA"/>
</dbReference>
<feature type="domain" description="Thoeris protein ThsB TIR-like" evidence="2">
    <location>
        <begin position="40"/>
        <end position="94"/>
    </location>
</feature>
<sequence length="277" mass="31749">MKIFVIHSFEDQTKAKKNINQLGKELSLSLHLTFLKKTHSTDWKPQAENAIYEAEAVIVFNPEKSKNSSNVEWEIKKAEEAKKDIIEINDKGDNKEAISQLTALYNLSDEFEKCFDPDKDKSMELYRIMVESSERLIERRQKTNAFFITVIGSLLAIAGFLVQTNILNSGSMSILYGFSATSLLLCYSWKNLIDNYGKLNKAKFDVILRIEKEFSAEIYSAEWISLGKGLRPKKYKSFTSTEKNVPKLFGALILSLTGILFWYQFGDFINSIFSRLI</sequence>
<keyword evidence="1" id="KW-0812">Transmembrane</keyword>
<feature type="transmembrane region" description="Helical" evidence="1">
    <location>
        <begin position="248"/>
        <end position="265"/>
    </location>
</feature>
<keyword evidence="1" id="KW-1133">Transmembrane helix</keyword>
<dbReference type="Pfam" id="PF24838">
    <property type="entry name" value="8xMP"/>
    <property type="match status" value="1"/>
</dbReference>
<reference evidence="4" key="1">
    <citation type="submission" date="2016-10" db="EMBL/GenBank/DDBJ databases">
        <authorList>
            <person name="Varghese N."/>
            <person name="Submissions S."/>
        </authorList>
    </citation>
    <scope>NUCLEOTIDE SEQUENCE [LARGE SCALE GENOMIC DNA]</scope>
    <source>
        <strain evidence="4">S7</strain>
    </source>
</reference>
<gene>
    <name evidence="3" type="ORF">SAMN05518683_104217</name>
</gene>
<keyword evidence="4" id="KW-1185">Reference proteome</keyword>